<dbReference type="Proteomes" id="UP001056255">
    <property type="component" value="Chromosome II"/>
</dbReference>
<sequence length="115" mass="13163">MSYDLNFWSEPKGFESDPLEIYRALSDGSPFDGLYQINVAGFYKRIIEAFPGTKESNGFLDWEGEENSFQVSSSSQHVRVDCYGEPGEWMNVFIDIGKEFSCPLYDPQTDMRFTG</sequence>
<evidence type="ECO:0000313" key="2">
    <source>
        <dbReference type="Proteomes" id="UP001056255"/>
    </source>
</evidence>
<gene>
    <name evidence="1" type="ORF">K6Q96_19120</name>
</gene>
<evidence type="ECO:0000313" key="1">
    <source>
        <dbReference type="EMBL" id="USH05322.1"/>
    </source>
</evidence>
<accession>A0ABY4X2A2</accession>
<dbReference type="RefSeq" id="WP_251881962.1">
    <property type="nucleotide sequence ID" value="NZ_CP082276.1"/>
</dbReference>
<protein>
    <submittedName>
        <fullName evidence="1">Uncharacterized protein</fullName>
    </submittedName>
</protein>
<dbReference type="EMBL" id="CP082276">
    <property type="protein sequence ID" value="USH05322.1"/>
    <property type="molecule type" value="Genomic_DNA"/>
</dbReference>
<organism evidence="1 2">
    <name type="scientific">Grimontia kaedaensis</name>
    <dbReference type="NCBI Taxonomy" id="2872157"/>
    <lineage>
        <taxon>Bacteria</taxon>
        <taxon>Pseudomonadati</taxon>
        <taxon>Pseudomonadota</taxon>
        <taxon>Gammaproteobacteria</taxon>
        <taxon>Vibrionales</taxon>
        <taxon>Vibrionaceae</taxon>
        <taxon>Grimontia</taxon>
    </lineage>
</organism>
<reference evidence="1" key="1">
    <citation type="submission" date="2021-08" db="EMBL/GenBank/DDBJ databases">
        <authorList>
            <person name="Sakaguchi M."/>
            <person name="Kikuchi T."/>
            <person name="Urbanczyk H."/>
        </authorList>
    </citation>
    <scope>NUCLEOTIDE SEQUENCE</scope>
    <source>
        <strain evidence="1">020920N</strain>
    </source>
</reference>
<name>A0ABY4X2A2_9GAMM</name>
<keyword evidence="2" id="KW-1185">Reference proteome</keyword>
<proteinExistence type="predicted"/>